<sequence>MRVVSFSIFKGGTGKTTSAVNTAAALVQKGKSVLLLDLDQQASATRYLALDPDASPNMYEVFMGIKPAALAIRKTRAGIDVLSSNALLAAVEEALEPGDEFKVADLINPLKPDYDFIIIDSPPGKAMLAFNALAAADLILIAASAERMAVDGVADLISHVQGIMWRKFPLSHQELRILFTMYRATTSHSPAIVGNAKKIWRENILNVKIPHSTIFSRSYAEQEPITTLDPKHQGAIAYNVLADWLITYEKATP</sequence>
<dbReference type="InterPro" id="IPR050678">
    <property type="entry name" value="DNA_Partitioning_ATPase"/>
</dbReference>
<dbReference type="SUPFAM" id="SSF52540">
    <property type="entry name" value="P-loop containing nucleoside triphosphate hydrolases"/>
    <property type="match status" value="1"/>
</dbReference>
<gene>
    <name evidence="2" type="ORF">NITHO_460007</name>
</gene>
<dbReference type="InterPro" id="IPR027417">
    <property type="entry name" value="P-loop_NTPase"/>
</dbReference>
<dbReference type="AlphaFoldDB" id="I4EKF9"/>
<keyword evidence="3" id="KW-1185">Reference proteome</keyword>
<dbReference type="Gene3D" id="3.40.50.300">
    <property type="entry name" value="P-loop containing nucleotide triphosphate hydrolases"/>
    <property type="match status" value="1"/>
</dbReference>
<protein>
    <submittedName>
        <fullName evidence="2">Putative Sporulation initiation inhibitor protein soj</fullName>
    </submittedName>
</protein>
<evidence type="ECO:0000313" key="3">
    <source>
        <dbReference type="Proteomes" id="UP000004221"/>
    </source>
</evidence>
<proteinExistence type="predicted"/>
<dbReference type="CDD" id="cd02042">
    <property type="entry name" value="ParAB_family"/>
    <property type="match status" value="1"/>
</dbReference>
<accession>I4EKF9</accession>
<comment type="caution">
    <text evidence="2">The sequence shown here is derived from an EMBL/GenBank/DDBJ whole genome shotgun (WGS) entry which is preliminary data.</text>
</comment>
<dbReference type="Proteomes" id="UP000004221">
    <property type="component" value="Unassembled WGS sequence"/>
</dbReference>
<feature type="domain" description="AAA" evidence="1">
    <location>
        <begin position="1"/>
        <end position="163"/>
    </location>
</feature>
<evidence type="ECO:0000259" key="1">
    <source>
        <dbReference type="Pfam" id="PF13614"/>
    </source>
</evidence>
<dbReference type="PANTHER" id="PTHR13696:SF52">
    <property type="entry name" value="PARA FAMILY PROTEIN CT_582"/>
    <property type="match status" value="1"/>
</dbReference>
<organism evidence="2 3">
    <name type="scientific">Nitrolancea hollandica Lb</name>
    <dbReference type="NCBI Taxonomy" id="1129897"/>
    <lineage>
        <taxon>Bacteria</taxon>
        <taxon>Pseudomonadati</taxon>
        <taxon>Thermomicrobiota</taxon>
        <taxon>Thermomicrobia</taxon>
        <taxon>Sphaerobacterales</taxon>
        <taxon>Sphaerobacterineae</taxon>
        <taxon>Sphaerobacteraceae</taxon>
        <taxon>Nitrolancea</taxon>
    </lineage>
</organism>
<dbReference type="InterPro" id="IPR025669">
    <property type="entry name" value="AAA_dom"/>
</dbReference>
<name>I4EKF9_9BACT</name>
<dbReference type="Pfam" id="PF13614">
    <property type="entry name" value="AAA_31"/>
    <property type="match status" value="1"/>
</dbReference>
<dbReference type="EMBL" id="CAGS01000401">
    <property type="protein sequence ID" value="CCF85171.1"/>
    <property type="molecule type" value="Genomic_DNA"/>
</dbReference>
<dbReference type="PANTHER" id="PTHR13696">
    <property type="entry name" value="P-LOOP CONTAINING NUCLEOSIDE TRIPHOSPHATE HYDROLASE"/>
    <property type="match status" value="1"/>
</dbReference>
<reference evidence="2 3" key="1">
    <citation type="journal article" date="2012" name="ISME J.">
        <title>Nitrification expanded: discovery, physiology and genomics of a nitrite-oxidizing bacterium from the phylum Chloroflexi.</title>
        <authorList>
            <person name="Sorokin D.Y."/>
            <person name="Lucker S."/>
            <person name="Vejmelkova D."/>
            <person name="Kostrikina N.A."/>
            <person name="Kleerebezem R."/>
            <person name="Rijpstra W.I."/>
            <person name="Damste J.S."/>
            <person name="Le Paslier D."/>
            <person name="Muyzer G."/>
            <person name="Wagner M."/>
            <person name="van Loosdrecht M.C."/>
            <person name="Daims H."/>
        </authorList>
    </citation>
    <scope>NUCLEOTIDE SEQUENCE [LARGE SCALE GENOMIC DNA]</scope>
    <source>
        <strain evidence="3">none</strain>
    </source>
</reference>
<evidence type="ECO:0000313" key="2">
    <source>
        <dbReference type="EMBL" id="CCF85171.1"/>
    </source>
</evidence>
<dbReference type="RefSeq" id="WP_008479891.1">
    <property type="nucleotide sequence ID" value="NZ_CAGS01000401.1"/>
</dbReference>